<keyword evidence="3" id="KW-0274">FAD</keyword>
<sequence>MVSIKNKSELNTELLVDVVIVGAGAGGLTAALSAKDEGLEVLVLERNNTPIGNTSLSAGLIPAAGTELQKEKGIVDSAECFARDLERKAQNQSNSIVVKAVAEASGPTIDWLTNQHRLTLSCIDSFTYPGHSVCRMHGPLSQSGADLHSMLLNAVDGVGVDVLMEALVEDLYIDDKKNIVGVGFTRPDGSYEQVACSALILACNGFGANHKLVKKYIPEIADAEYCGYELNVGHALLWGQALGAKLADLTAYQGHASVSVSHKALITWAVIAQGGIQLNINGERFANEVQGYSEQAAQVLLQPEQKVWNIYDERCEQAALAFEEYQELKKAGAIKVAESIEELSNLTGIELEQLKETLKQVELYSQEGGDPLGREFTQPALQAPYRAVCVTAGLFHTQGGLDINKKAQVLQENGEPFHNLFAVGGAARGLSGREASGYLSGNGLLSAVVLGRIAGLSVKNVYLKN</sequence>
<evidence type="ECO:0000313" key="8">
    <source>
        <dbReference type="Proteomes" id="UP000254603"/>
    </source>
</evidence>
<dbReference type="OrthoDB" id="9813348at2"/>
<dbReference type="InterPro" id="IPR050315">
    <property type="entry name" value="FAD-oxidoreductase_2"/>
</dbReference>
<dbReference type="InterPro" id="IPR036188">
    <property type="entry name" value="FAD/NAD-bd_sf"/>
</dbReference>
<feature type="domain" description="FAD-dependent oxidoreductase 2 FAD-binding" evidence="5">
    <location>
        <begin position="17"/>
        <end position="434"/>
    </location>
</feature>
<dbReference type="RefSeq" id="WP_018575241.1">
    <property type="nucleotide sequence ID" value="NZ_CP065725.1"/>
</dbReference>
<dbReference type="Gene3D" id="3.90.700.10">
    <property type="entry name" value="Succinate dehydrogenase/fumarate reductase flavoprotein, catalytic domain"/>
    <property type="match status" value="1"/>
</dbReference>
<keyword evidence="9" id="KW-1185">Reference proteome</keyword>
<comment type="cofactor">
    <cofactor evidence="1">
        <name>FAD</name>
        <dbReference type="ChEBI" id="CHEBI:57692"/>
    </cofactor>
</comment>
<dbReference type="InterPro" id="IPR027477">
    <property type="entry name" value="Succ_DH/fumarate_Rdtase_cat_sf"/>
</dbReference>
<keyword evidence="2" id="KW-0285">Flavoprotein</keyword>
<dbReference type="PANTHER" id="PTHR43400:SF7">
    <property type="entry name" value="FAD-DEPENDENT OXIDOREDUCTASE 2 FAD BINDING DOMAIN-CONTAINING PROTEIN"/>
    <property type="match status" value="1"/>
</dbReference>
<evidence type="ECO:0000313" key="7">
    <source>
        <dbReference type="EMBL" id="SUA50886.1"/>
    </source>
</evidence>
<reference evidence="6 9" key="2">
    <citation type="submission" date="2020-12" db="EMBL/GenBank/DDBJ databases">
        <title>FDA dAtabase for Regulatory Grade micrObial Sequences (FDA-ARGOS): Supporting development and validation of Infectious Disease Dx tests.</title>
        <authorList>
            <person name="Sproer C."/>
            <person name="Gronow S."/>
            <person name="Severitt S."/>
            <person name="Schroder I."/>
            <person name="Tallon L."/>
            <person name="Sadzewicz L."/>
            <person name="Zhao X."/>
            <person name="Boylan J."/>
            <person name="Ott S."/>
            <person name="Bowen H."/>
            <person name="Vavikolanu K."/>
            <person name="Mehta A."/>
            <person name="Aluvathingal J."/>
            <person name="Nadendla S."/>
            <person name="Lowell S."/>
            <person name="Myers T."/>
            <person name="Yan Y."/>
            <person name="Sichtig H."/>
        </authorList>
    </citation>
    <scope>NUCLEOTIDE SEQUENCE [LARGE SCALE GENOMIC DNA]</scope>
    <source>
        <strain evidence="6 9">FDAARGOS_872</strain>
    </source>
</reference>
<dbReference type="EMBL" id="UGSB01000001">
    <property type="protein sequence ID" value="SUA50886.1"/>
    <property type="molecule type" value="Genomic_DNA"/>
</dbReference>
<dbReference type="Proteomes" id="UP000594903">
    <property type="component" value="Chromosome"/>
</dbReference>
<evidence type="ECO:0000256" key="2">
    <source>
        <dbReference type="ARBA" id="ARBA00022630"/>
    </source>
</evidence>
<evidence type="ECO:0000256" key="4">
    <source>
        <dbReference type="ARBA" id="ARBA00023002"/>
    </source>
</evidence>
<evidence type="ECO:0000313" key="9">
    <source>
        <dbReference type="Proteomes" id="UP000594903"/>
    </source>
</evidence>
<evidence type="ECO:0000259" key="5">
    <source>
        <dbReference type="Pfam" id="PF00890"/>
    </source>
</evidence>
<dbReference type="EMBL" id="CP065725">
    <property type="protein sequence ID" value="QPT40380.1"/>
    <property type="molecule type" value="Genomic_DNA"/>
</dbReference>
<dbReference type="GO" id="GO:0016491">
    <property type="term" value="F:oxidoreductase activity"/>
    <property type="evidence" value="ECO:0007669"/>
    <property type="project" value="UniProtKB-KW"/>
</dbReference>
<evidence type="ECO:0000256" key="3">
    <source>
        <dbReference type="ARBA" id="ARBA00022827"/>
    </source>
</evidence>
<dbReference type="PANTHER" id="PTHR43400">
    <property type="entry name" value="FUMARATE REDUCTASE"/>
    <property type="match status" value="1"/>
</dbReference>
<dbReference type="InterPro" id="IPR003953">
    <property type="entry name" value="FAD-dep_OxRdtase_2_FAD-bd"/>
</dbReference>
<dbReference type="SUPFAM" id="SSF51905">
    <property type="entry name" value="FAD/NAD(P)-binding domain"/>
    <property type="match status" value="1"/>
</dbReference>
<dbReference type="Proteomes" id="UP000254603">
    <property type="component" value="Unassembled WGS sequence"/>
</dbReference>
<evidence type="ECO:0000313" key="6">
    <source>
        <dbReference type="EMBL" id="QPT40380.1"/>
    </source>
</evidence>
<name>A0A378XDI9_9BURK</name>
<dbReference type="Gene3D" id="3.50.50.60">
    <property type="entry name" value="FAD/NAD(P)-binding domain"/>
    <property type="match status" value="1"/>
</dbReference>
<organism evidence="7 8">
    <name type="scientific">Oligella ureolytica</name>
    <dbReference type="NCBI Taxonomy" id="90244"/>
    <lineage>
        <taxon>Bacteria</taxon>
        <taxon>Pseudomonadati</taxon>
        <taxon>Pseudomonadota</taxon>
        <taxon>Betaproteobacteria</taxon>
        <taxon>Burkholderiales</taxon>
        <taxon>Alcaligenaceae</taxon>
        <taxon>Oligella</taxon>
    </lineage>
</organism>
<reference evidence="7 8" key="1">
    <citation type="submission" date="2018-06" db="EMBL/GenBank/DDBJ databases">
        <authorList>
            <consortium name="Pathogen Informatics"/>
            <person name="Doyle S."/>
        </authorList>
    </citation>
    <scope>NUCLEOTIDE SEQUENCE [LARGE SCALE GENOMIC DNA]</scope>
    <source>
        <strain evidence="7 8">NCTC11997</strain>
    </source>
</reference>
<accession>A0A378XDI9</accession>
<evidence type="ECO:0000256" key="1">
    <source>
        <dbReference type="ARBA" id="ARBA00001974"/>
    </source>
</evidence>
<protein>
    <submittedName>
        <fullName evidence="6">FAD-dependent oxidoreductase</fullName>
    </submittedName>
    <submittedName>
        <fullName evidence="7">Fumarate reductase flavoprotein subunit</fullName>
    </submittedName>
</protein>
<proteinExistence type="predicted"/>
<dbReference type="STRING" id="1122619.GCA_000373745_02058"/>
<dbReference type="AlphaFoldDB" id="A0A378XDI9"/>
<dbReference type="Pfam" id="PF00890">
    <property type="entry name" value="FAD_binding_2"/>
    <property type="match status" value="1"/>
</dbReference>
<keyword evidence="4" id="KW-0560">Oxidoreductase</keyword>
<dbReference type="SUPFAM" id="SSF56425">
    <property type="entry name" value="Succinate dehydrogenase/fumarate reductase flavoprotein, catalytic domain"/>
    <property type="match status" value="1"/>
</dbReference>
<dbReference type="PRINTS" id="PR00411">
    <property type="entry name" value="PNDRDTASEI"/>
</dbReference>
<gene>
    <name evidence="7" type="primary">ifcA_1</name>
    <name evidence="6" type="ORF">I6G29_01805</name>
    <name evidence="7" type="ORF">NCTC11997_00406</name>
</gene>